<reference evidence="3" key="2">
    <citation type="submission" date="2017-01" db="EMBL/GenBank/DDBJ databases">
        <authorList>
            <person name="Mah S.A."/>
            <person name="Swanson W.J."/>
            <person name="Moy G.W."/>
            <person name="Vacquier V.D."/>
        </authorList>
    </citation>
    <scope>NUCLEOTIDE SEQUENCE [LARGE SCALE GENOMIC DNA]</scope>
    <source>
        <strain evidence="3">DSM 29430</strain>
    </source>
</reference>
<gene>
    <name evidence="2" type="ORF">SAMN05421759_110117</name>
    <name evidence="3" type="ORF">SAMN05421759_1171</name>
</gene>
<evidence type="ECO:0000313" key="3">
    <source>
        <dbReference type="EMBL" id="SIT11196.1"/>
    </source>
</evidence>
<evidence type="ECO:0000313" key="4">
    <source>
        <dbReference type="Proteomes" id="UP000186684"/>
    </source>
</evidence>
<feature type="region of interest" description="Disordered" evidence="1">
    <location>
        <begin position="1"/>
        <end position="26"/>
    </location>
</feature>
<feature type="non-terminal residue" evidence="3">
    <location>
        <position position="26"/>
    </location>
</feature>
<reference evidence="4" key="1">
    <citation type="submission" date="2017-01" db="EMBL/GenBank/DDBJ databases">
        <authorList>
            <person name="Varghese N."/>
            <person name="Submissions S."/>
        </authorList>
    </citation>
    <scope>NUCLEOTIDE SEQUENCE [LARGE SCALE GENOMIC DNA]</scope>
    <source>
        <strain evidence="4">DSM 29430</strain>
    </source>
</reference>
<dbReference type="Proteomes" id="UP000186684">
    <property type="component" value="Unassembled WGS sequence"/>
</dbReference>
<keyword evidence="4" id="KW-1185">Reference proteome</keyword>
<dbReference type="EMBL" id="FTOQ01000010">
    <property type="protein sequence ID" value="SIT02523.1"/>
    <property type="molecule type" value="Genomic_DNA"/>
</dbReference>
<accession>A0A1N7PKV9</accession>
<sequence>MSHHDPNETFAPSADFVSHAHVDAAK</sequence>
<evidence type="ECO:0000313" key="2">
    <source>
        <dbReference type="EMBL" id="SIT02523.1"/>
    </source>
</evidence>
<organism evidence="3 4">
    <name type="scientific">Roseivivax lentus</name>
    <dbReference type="NCBI Taxonomy" id="633194"/>
    <lineage>
        <taxon>Bacteria</taxon>
        <taxon>Pseudomonadati</taxon>
        <taxon>Pseudomonadota</taxon>
        <taxon>Alphaproteobacteria</taxon>
        <taxon>Rhodobacterales</taxon>
        <taxon>Roseobacteraceae</taxon>
        <taxon>Roseivivax</taxon>
    </lineage>
</organism>
<proteinExistence type="predicted"/>
<name>A0A1N7PKV9_9RHOB</name>
<dbReference type="EMBL" id="FTOQ01000017">
    <property type="protein sequence ID" value="SIT11196.1"/>
    <property type="molecule type" value="Genomic_DNA"/>
</dbReference>
<protein>
    <submittedName>
        <fullName evidence="3">Uncharacterized protein</fullName>
    </submittedName>
</protein>
<evidence type="ECO:0000256" key="1">
    <source>
        <dbReference type="SAM" id="MobiDB-lite"/>
    </source>
</evidence>
<dbReference type="AlphaFoldDB" id="A0A1N7PKV9"/>